<dbReference type="EMBL" id="JAKOGI010000632">
    <property type="protein sequence ID" value="KAJ8432125.1"/>
    <property type="molecule type" value="Genomic_DNA"/>
</dbReference>
<keyword evidence="2" id="KW-1185">Reference proteome</keyword>
<reference evidence="1" key="1">
    <citation type="submission" date="2022-04" db="EMBL/GenBank/DDBJ databases">
        <title>Carnegiea gigantea Genome sequencing and assembly v2.</title>
        <authorList>
            <person name="Copetti D."/>
            <person name="Sanderson M.J."/>
            <person name="Burquez A."/>
            <person name="Wojciechowski M.F."/>
        </authorList>
    </citation>
    <scope>NUCLEOTIDE SEQUENCE</scope>
    <source>
        <strain evidence="1">SGP5-SGP5p</strain>
        <tissue evidence="1">Aerial part</tissue>
    </source>
</reference>
<comment type="caution">
    <text evidence="1">The sequence shown here is derived from an EMBL/GenBank/DDBJ whole genome shotgun (WGS) entry which is preliminary data.</text>
</comment>
<evidence type="ECO:0000313" key="1">
    <source>
        <dbReference type="EMBL" id="KAJ8432125.1"/>
    </source>
</evidence>
<proteinExistence type="predicted"/>
<protein>
    <submittedName>
        <fullName evidence="1">Uncharacterized protein</fullName>
    </submittedName>
</protein>
<organism evidence="1 2">
    <name type="scientific">Carnegiea gigantea</name>
    <dbReference type="NCBI Taxonomy" id="171969"/>
    <lineage>
        <taxon>Eukaryota</taxon>
        <taxon>Viridiplantae</taxon>
        <taxon>Streptophyta</taxon>
        <taxon>Embryophyta</taxon>
        <taxon>Tracheophyta</taxon>
        <taxon>Spermatophyta</taxon>
        <taxon>Magnoliopsida</taxon>
        <taxon>eudicotyledons</taxon>
        <taxon>Gunneridae</taxon>
        <taxon>Pentapetalae</taxon>
        <taxon>Caryophyllales</taxon>
        <taxon>Cactineae</taxon>
        <taxon>Cactaceae</taxon>
        <taxon>Cactoideae</taxon>
        <taxon>Echinocereeae</taxon>
        <taxon>Carnegiea</taxon>
    </lineage>
</organism>
<dbReference type="OrthoDB" id="1746852at2759"/>
<accession>A0A9Q1JW13</accession>
<gene>
    <name evidence="1" type="ORF">Cgig2_027707</name>
</gene>
<evidence type="ECO:0000313" key="2">
    <source>
        <dbReference type="Proteomes" id="UP001153076"/>
    </source>
</evidence>
<name>A0A9Q1JW13_9CARY</name>
<dbReference type="Proteomes" id="UP001153076">
    <property type="component" value="Unassembled WGS sequence"/>
</dbReference>
<dbReference type="AlphaFoldDB" id="A0A9Q1JW13"/>
<sequence length="167" mass="18983">MTSDRRGGQHFSSLHKDPLEVKLKVANTLLPLRFRDKSREQNLEVDFLVVNVPTAYIVILGRPTLHKIRSGRCIQHYLWGQAKLYVDHKPMLRAGNIKEKEMRENQKVHAPFASAMTIWSSVTLGQLGEAVGARFQDWLGFSTKSDLDRGLASKKFTAPIDVWKEVA</sequence>